<evidence type="ECO:0000256" key="1">
    <source>
        <dbReference type="SAM" id="MobiDB-lite"/>
    </source>
</evidence>
<dbReference type="InterPro" id="IPR014153">
    <property type="entry name" value="Ds_break_AddB"/>
</dbReference>
<gene>
    <name evidence="3" type="primary">addB</name>
    <name evidence="3" type="ORF">ACFODU_00725</name>
</gene>
<dbReference type="InterPro" id="IPR038726">
    <property type="entry name" value="PDDEXK_AddAB-type"/>
</dbReference>
<dbReference type="RefSeq" id="WP_336924826.1">
    <property type="nucleotide sequence ID" value="NZ_JBANRO010000002.1"/>
</dbReference>
<sequence length="995" mass="107910">MAGEAPRIYSIAAHRGFADALVAGLVPRYAEAGFGLARLTLLLPSTRARRTLEEAFIRHFGAQGQNGLLMPRMAVVGDLDLDEALGPLIDNLGAGLGVPPAADPTARWLTLARLLREELGADAPGDAALLRLAFQLGQTMDRLLVEEVAPERLLDPATLGLAEDLAQHWLASLRIFLRVQHRWREHLEASGQVDAATRRNLLFSQAARRLRANPPATPIVAAGVTSAAPALARLLRAVADLPGGAVILPDLDLSMPDAAWDELGSAGAAEGEEGPFGKGDALTHPQYHLKLLLGRMGIARAEVQPWHRAGLGKGPPERSHAISSLFLPPQASRAWADLSAEKRRLSGVRLMESAHPEEEAQAIALLVREALEEPDKRVAVVTPDRGLAARVVQHLRRWHIEADDSAGRPLPQTAAGRVILLLAEVMAENAAPVPLLALLGHPLVRRGVAREAWLKAVRRLERRLRGPRPSPGLGPLRAIADEAGLHEWWGEVEAILAPLCDRAGNPSASPLLADQLAVLQKAGEALCGEDLWAREDGRVLSRMFENLRLHAGEAGTQVAADQIGRVLRDAMEREAVRPPYGGHPRVAIYGLLESRMTRADLVICAGLNEGVWPQPPGNDPLLAPAILRALGVPGADFRIGLAAHDLAGALGAPQVVLSRARRDAGGPVIASRFWLRVCALLGDNLPRDIAAAPAIRMARALDDAPRVPAHPRPSPRPSADQRRRGEVSVTTLDRLRSDPYQFYAQKVLGLSELELLDAAPTPAWQGILAHAILEDWHESGGTADLAALAEIHLEEMRAHPLMRALWKPRLLKALEWVKLTVEAEPARVPVVWEEKGQIDWRGITITGKADRIDRLDDGTLAIVDYKTGGPPNKKQVEAGFAMQLGTLALMAERGAWPKATGRPAVFEYWSLGKHKNSPTGFGYVEVPLKVGAARTGLLPEEFLPKARAFLDDAIDRWILGDEGFTARLNPDAKVYNSFDHLMRLEEWMGREEPEG</sequence>
<protein>
    <submittedName>
        <fullName evidence="3">Double-strand break repair protein AddB</fullName>
    </submittedName>
</protein>
<comment type="caution">
    <text evidence="3">The sequence shown here is derived from an EMBL/GenBank/DDBJ whole genome shotgun (WGS) entry which is preliminary data.</text>
</comment>
<dbReference type="Pfam" id="PF12705">
    <property type="entry name" value="PDDEXK_1"/>
    <property type="match status" value="1"/>
</dbReference>
<dbReference type="Gene3D" id="3.90.320.10">
    <property type="match status" value="1"/>
</dbReference>
<proteinExistence type="predicted"/>
<organism evidence="3 4">
    <name type="scientific">Alteraurantiacibacter palmitatis</name>
    <dbReference type="NCBI Taxonomy" id="2054628"/>
    <lineage>
        <taxon>Bacteria</taxon>
        <taxon>Pseudomonadati</taxon>
        <taxon>Pseudomonadota</taxon>
        <taxon>Alphaproteobacteria</taxon>
        <taxon>Sphingomonadales</taxon>
        <taxon>Erythrobacteraceae</taxon>
        <taxon>Alteraurantiacibacter</taxon>
    </lineage>
</organism>
<evidence type="ECO:0000313" key="3">
    <source>
        <dbReference type="EMBL" id="MFC3096323.1"/>
    </source>
</evidence>
<dbReference type="Proteomes" id="UP001595456">
    <property type="component" value="Unassembled WGS sequence"/>
</dbReference>
<accession>A0ABV7E0V0</accession>
<feature type="region of interest" description="Disordered" evidence="1">
    <location>
        <begin position="702"/>
        <end position="730"/>
    </location>
</feature>
<dbReference type="EMBL" id="JBHRST010000001">
    <property type="protein sequence ID" value="MFC3096323.1"/>
    <property type="molecule type" value="Genomic_DNA"/>
</dbReference>
<dbReference type="InterPro" id="IPR027417">
    <property type="entry name" value="P-loop_NTPase"/>
</dbReference>
<reference evidence="4" key="1">
    <citation type="journal article" date="2019" name="Int. J. Syst. Evol. Microbiol.">
        <title>The Global Catalogue of Microorganisms (GCM) 10K type strain sequencing project: providing services to taxonomists for standard genome sequencing and annotation.</title>
        <authorList>
            <consortium name="The Broad Institute Genomics Platform"/>
            <consortium name="The Broad Institute Genome Sequencing Center for Infectious Disease"/>
            <person name="Wu L."/>
            <person name="Ma J."/>
        </authorList>
    </citation>
    <scope>NUCLEOTIDE SEQUENCE [LARGE SCALE GENOMIC DNA]</scope>
    <source>
        <strain evidence="4">KCTC 52607</strain>
    </source>
</reference>
<name>A0ABV7E0V0_9SPHN</name>
<feature type="domain" description="PD-(D/E)XK endonuclease-like" evidence="2">
    <location>
        <begin position="727"/>
        <end position="957"/>
    </location>
</feature>
<dbReference type="NCBIfam" id="TIGR02786">
    <property type="entry name" value="addB_alphas"/>
    <property type="match status" value="1"/>
</dbReference>
<evidence type="ECO:0000259" key="2">
    <source>
        <dbReference type="Pfam" id="PF12705"/>
    </source>
</evidence>
<dbReference type="SUPFAM" id="SSF52540">
    <property type="entry name" value="P-loop containing nucleoside triphosphate hydrolases"/>
    <property type="match status" value="1"/>
</dbReference>
<keyword evidence="4" id="KW-1185">Reference proteome</keyword>
<dbReference type="InterPro" id="IPR011604">
    <property type="entry name" value="PDDEXK-like_dom_sf"/>
</dbReference>
<evidence type="ECO:0000313" key="4">
    <source>
        <dbReference type="Proteomes" id="UP001595456"/>
    </source>
</evidence>